<dbReference type="AlphaFoldDB" id="A0A6A3WH48"/>
<evidence type="ECO:0000313" key="1">
    <source>
        <dbReference type="EMBL" id="KAE8984323.1"/>
    </source>
</evidence>
<dbReference type="Proteomes" id="UP000440732">
    <property type="component" value="Unassembled WGS sequence"/>
</dbReference>
<evidence type="ECO:0000313" key="5">
    <source>
        <dbReference type="Proteomes" id="UP000433483"/>
    </source>
</evidence>
<keyword evidence="5" id="KW-1185">Reference proteome</keyword>
<sequence length="49" mass="5349">MQLDAVSNIGAFVNGINNEQTASQVRALKPHTLEDAVHFAEDNFGEYGE</sequence>
<evidence type="ECO:0000313" key="3">
    <source>
        <dbReference type="EMBL" id="KAE9105856.1"/>
    </source>
</evidence>
<dbReference type="EMBL" id="QXGA01001994">
    <property type="protein sequence ID" value="KAE9105856.1"/>
    <property type="molecule type" value="Genomic_DNA"/>
</dbReference>
<dbReference type="EMBL" id="QXFW01001908">
    <property type="protein sequence ID" value="KAE8984323.1"/>
    <property type="molecule type" value="Genomic_DNA"/>
</dbReference>
<accession>A0A6A3WH48</accession>
<evidence type="ECO:0000313" key="7">
    <source>
        <dbReference type="Proteomes" id="UP000441208"/>
    </source>
</evidence>
<reference evidence="5 6" key="1">
    <citation type="submission" date="2018-08" db="EMBL/GenBank/DDBJ databases">
        <title>Genomic investigation of the strawberry pathogen Phytophthora fragariae indicates pathogenicity is determined by transcriptional variation in three key races.</title>
        <authorList>
            <person name="Adams T.M."/>
            <person name="Armitage A.D."/>
            <person name="Sobczyk M.K."/>
            <person name="Bates H.J."/>
            <person name="Dunwell J.M."/>
            <person name="Nellist C.F."/>
            <person name="Harrison R.J."/>
        </authorList>
    </citation>
    <scope>NUCLEOTIDE SEQUENCE [LARGE SCALE GENOMIC DNA]</scope>
    <source>
        <strain evidence="4 5">NOV-27</strain>
        <strain evidence="3 6">NOV-5</strain>
        <strain evidence="2 7">NOV-71</strain>
        <strain evidence="1 8">SCRP245</strain>
    </source>
</reference>
<evidence type="ECO:0000313" key="4">
    <source>
        <dbReference type="EMBL" id="KAE9182286.1"/>
    </source>
</evidence>
<dbReference type="OrthoDB" id="128965at2759"/>
<comment type="caution">
    <text evidence="4">The sequence shown here is derived from an EMBL/GenBank/DDBJ whole genome shotgun (WGS) entry which is preliminary data.</text>
</comment>
<evidence type="ECO:0000313" key="2">
    <source>
        <dbReference type="EMBL" id="KAE9083779.1"/>
    </source>
</evidence>
<dbReference type="EMBL" id="QXGB01002041">
    <property type="protein sequence ID" value="KAE9182286.1"/>
    <property type="molecule type" value="Genomic_DNA"/>
</dbReference>
<organism evidence="4 5">
    <name type="scientific">Phytophthora fragariae</name>
    <dbReference type="NCBI Taxonomy" id="53985"/>
    <lineage>
        <taxon>Eukaryota</taxon>
        <taxon>Sar</taxon>
        <taxon>Stramenopiles</taxon>
        <taxon>Oomycota</taxon>
        <taxon>Peronosporomycetes</taxon>
        <taxon>Peronosporales</taxon>
        <taxon>Peronosporaceae</taxon>
        <taxon>Phytophthora</taxon>
    </lineage>
</organism>
<protein>
    <submittedName>
        <fullName evidence="4">Uncharacterized protein</fullName>
    </submittedName>
</protein>
<name>A0A6A3WH48_9STRA</name>
<evidence type="ECO:0000313" key="6">
    <source>
        <dbReference type="Proteomes" id="UP000440732"/>
    </source>
</evidence>
<dbReference type="Proteomes" id="UP000441208">
    <property type="component" value="Unassembled WGS sequence"/>
</dbReference>
<dbReference type="Proteomes" id="UP000433483">
    <property type="component" value="Unassembled WGS sequence"/>
</dbReference>
<proteinExistence type="predicted"/>
<evidence type="ECO:0000313" key="8">
    <source>
        <dbReference type="Proteomes" id="UP000460718"/>
    </source>
</evidence>
<dbReference type="EMBL" id="QXFZ01001871">
    <property type="protein sequence ID" value="KAE9083779.1"/>
    <property type="molecule type" value="Genomic_DNA"/>
</dbReference>
<dbReference type="Proteomes" id="UP000460718">
    <property type="component" value="Unassembled WGS sequence"/>
</dbReference>
<gene>
    <name evidence="4" type="ORF">PF005_g22553</name>
    <name evidence="3" type="ORF">PF006_g21505</name>
    <name evidence="2" type="ORF">PF007_g21770</name>
    <name evidence="1" type="ORF">PF011_g20822</name>
</gene>